<reference evidence="1" key="2">
    <citation type="journal article" date="2020" name="Nat. Commun.">
        <title>Large-scale genome sequencing of mycorrhizal fungi provides insights into the early evolution of symbiotic traits.</title>
        <authorList>
            <person name="Miyauchi S."/>
            <person name="Kiss E."/>
            <person name="Kuo A."/>
            <person name="Drula E."/>
            <person name="Kohler A."/>
            <person name="Sanchez-Garcia M."/>
            <person name="Morin E."/>
            <person name="Andreopoulos B."/>
            <person name="Barry K.W."/>
            <person name="Bonito G."/>
            <person name="Buee M."/>
            <person name="Carver A."/>
            <person name="Chen C."/>
            <person name="Cichocki N."/>
            <person name="Clum A."/>
            <person name="Culley D."/>
            <person name="Crous P.W."/>
            <person name="Fauchery L."/>
            <person name="Girlanda M."/>
            <person name="Hayes R.D."/>
            <person name="Keri Z."/>
            <person name="LaButti K."/>
            <person name="Lipzen A."/>
            <person name="Lombard V."/>
            <person name="Magnuson J."/>
            <person name="Maillard F."/>
            <person name="Murat C."/>
            <person name="Nolan M."/>
            <person name="Ohm R.A."/>
            <person name="Pangilinan J."/>
            <person name="Pereira M.F."/>
            <person name="Perotto S."/>
            <person name="Peter M."/>
            <person name="Pfister S."/>
            <person name="Riley R."/>
            <person name="Sitrit Y."/>
            <person name="Stielow J.B."/>
            <person name="Szollosi G."/>
            <person name="Zifcakova L."/>
            <person name="Stursova M."/>
            <person name="Spatafora J.W."/>
            <person name="Tedersoo L."/>
            <person name="Vaario L.M."/>
            <person name="Yamada A."/>
            <person name="Yan M."/>
            <person name="Wang P."/>
            <person name="Xu J."/>
            <person name="Bruns T."/>
            <person name="Baldrian P."/>
            <person name="Vilgalys R."/>
            <person name="Dunand C."/>
            <person name="Henrissat B."/>
            <person name="Grigoriev I.V."/>
            <person name="Hibbett D."/>
            <person name="Nagy L.G."/>
            <person name="Martin F.M."/>
        </authorList>
    </citation>
    <scope>NUCLEOTIDE SEQUENCE</scope>
    <source>
        <strain evidence="1">Prilba</strain>
    </source>
</reference>
<comment type="caution">
    <text evidence="1">The sequence shown here is derived from an EMBL/GenBank/DDBJ whole genome shotgun (WGS) entry which is preliminary data.</text>
</comment>
<organism evidence="1 2">
    <name type="scientific">Russula ochroleuca</name>
    <dbReference type="NCBI Taxonomy" id="152965"/>
    <lineage>
        <taxon>Eukaryota</taxon>
        <taxon>Fungi</taxon>
        <taxon>Dikarya</taxon>
        <taxon>Basidiomycota</taxon>
        <taxon>Agaricomycotina</taxon>
        <taxon>Agaricomycetes</taxon>
        <taxon>Russulales</taxon>
        <taxon>Russulaceae</taxon>
        <taxon>Russula</taxon>
    </lineage>
</organism>
<dbReference type="EMBL" id="WHVB01000001">
    <property type="protein sequence ID" value="KAF8487118.1"/>
    <property type="molecule type" value="Genomic_DNA"/>
</dbReference>
<evidence type="ECO:0000313" key="2">
    <source>
        <dbReference type="Proteomes" id="UP000759537"/>
    </source>
</evidence>
<name>A0A9P5TEF3_9AGAM</name>
<accession>A0A9P5TEF3</accession>
<dbReference type="AlphaFoldDB" id="A0A9P5TEF3"/>
<dbReference type="OrthoDB" id="276546at2759"/>
<evidence type="ECO:0000313" key="1">
    <source>
        <dbReference type="EMBL" id="KAF8487118.1"/>
    </source>
</evidence>
<sequence length="191" mass="21780">MARFCADAQHFHGPLALKYYKQRASIRWPSPKGLSDHCWVGGYRNPWYWSDEQIEGWLPTRYIKRVVHLPPAPSVRAHHIFGCSSRRRRVLARRAEPNLTPIPKPDDNASLPPPLPRVLTVEEIGEENVASVTVGYSDFVYINVLRPTTHHRPNGKGDTGNKDSNKLLRDTWVDGTYIANSDIGRDYARGR</sequence>
<keyword evidence="2" id="KW-1185">Reference proteome</keyword>
<dbReference type="Proteomes" id="UP000759537">
    <property type="component" value="Unassembled WGS sequence"/>
</dbReference>
<reference evidence="1" key="1">
    <citation type="submission" date="2019-10" db="EMBL/GenBank/DDBJ databases">
        <authorList>
            <consortium name="DOE Joint Genome Institute"/>
            <person name="Kuo A."/>
            <person name="Miyauchi S."/>
            <person name="Kiss E."/>
            <person name="Drula E."/>
            <person name="Kohler A."/>
            <person name="Sanchez-Garcia M."/>
            <person name="Andreopoulos B."/>
            <person name="Barry K.W."/>
            <person name="Bonito G."/>
            <person name="Buee M."/>
            <person name="Carver A."/>
            <person name="Chen C."/>
            <person name="Cichocki N."/>
            <person name="Clum A."/>
            <person name="Culley D."/>
            <person name="Crous P.W."/>
            <person name="Fauchery L."/>
            <person name="Girlanda M."/>
            <person name="Hayes R."/>
            <person name="Keri Z."/>
            <person name="LaButti K."/>
            <person name="Lipzen A."/>
            <person name="Lombard V."/>
            <person name="Magnuson J."/>
            <person name="Maillard F."/>
            <person name="Morin E."/>
            <person name="Murat C."/>
            <person name="Nolan M."/>
            <person name="Ohm R."/>
            <person name="Pangilinan J."/>
            <person name="Pereira M."/>
            <person name="Perotto S."/>
            <person name="Peter M."/>
            <person name="Riley R."/>
            <person name="Sitrit Y."/>
            <person name="Stielow B."/>
            <person name="Szollosi G."/>
            <person name="Zifcakova L."/>
            <person name="Stursova M."/>
            <person name="Spatafora J.W."/>
            <person name="Tedersoo L."/>
            <person name="Vaario L.-M."/>
            <person name="Yamada A."/>
            <person name="Yan M."/>
            <person name="Wang P."/>
            <person name="Xu J."/>
            <person name="Bruns T."/>
            <person name="Baldrian P."/>
            <person name="Vilgalys R."/>
            <person name="Henrissat B."/>
            <person name="Grigoriev I.V."/>
            <person name="Hibbett D."/>
            <person name="Nagy L.G."/>
            <person name="Martin F.M."/>
        </authorList>
    </citation>
    <scope>NUCLEOTIDE SEQUENCE</scope>
    <source>
        <strain evidence="1">Prilba</strain>
    </source>
</reference>
<protein>
    <submittedName>
        <fullName evidence="1">Uncharacterized protein</fullName>
    </submittedName>
</protein>
<gene>
    <name evidence="1" type="ORF">DFH94DRAFT_678169</name>
</gene>
<proteinExistence type="predicted"/>